<keyword evidence="8" id="KW-1185">Reference proteome</keyword>
<evidence type="ECO:0000313" key="8">
    <source>
        <dbReference type="Proteomes" id="UP000279236"/>
    </source>
</evidence>
<name>A0A427Y1P5_9TREE</name>
<dbReference type="Gene3D" id="4.10.240.10">
    <property type="entry name" value="Zn(2)-C6 fungal-type DNA-binding domain"/>
    <property type="match status" value="1"/>
</dbReference>
<protein>
    <recommendedName>
        <fullName evidence="6">Zn(2)-C6 fungal-type domain-containing protein</fullName>
    </recommendedName>
</protein>
<dbReference type="InterPro" id="IPR050987">
    <property type="entry name" value="AtrR-like"/>
</dbReference>
<evidence type="ECO:0000313" key="7">
    <source>
        <dbReference type="EMBL" id="RSH85007.1"/>
    </source>
</evidence>
<dbReference type="OrthoDB" id="2585816at2759"/>
<dbReference type="GeneID" id="39591129"/>
<evidence type="ECO:0000256" key="1">
    <source>
        <dbReference type="ARBA" id="ARBA00004123"/>
    </source>
</evidence>
<evidence type="ECO:0000256" key="4">
    <source>
        <dbReference type="ARBA" id="ARBA00023242"/>
    </source>
</evidence>
<dbReference type="PROSITE" id="PS00463">
    <property type="entry name" value="ZN2_CY6_FUNGAL_1"/>
    <property type="match status" value="1"/>
</dbReference>
<dbReference type="AlphaFoldDB" id="A0A427Y1P5"/>
<keyword evidence="3" id="KW-0238">DNA-binding</keyword>
<dbReference type="SUPFAM" id="SSF57701">
    <property type="entry name" value="Zn2/Cys6 DNA-binding domain"/>
    <property type="match status" value="1"/>
</dbReference>
<gene>
    <name evidence="7" type="ORF">EHS24_006586</name>
</gene>
<dbReference type="CDD" id="cd12148">
    <property type="entry name" value="fungal_TF_MHR"/>
    <property type="match status" value="1"/>
</dbReference>
<feature type="region of interest" description="Disordered" evidence="5">
    <location>
        <begin position="52"/>
        <end position="74"/>
    </location>
</feature>
<dbReference type="Proteomes" id="UP000279236">
    <property type="component" value="Unassembled WGS sequence"/>
</dbReference>
<evidence type="ECO:0000256" key="5">
    <source>
        <dbReference type="SAM" id="MobiDB-lite"/>
    </source>
</evidence>
<feature type="compositionally biased region" description="Basic residues" evidence="5">
    <location>
        <begin position="52"/>
        <end position="65"/>
    </location>
</feature>
<dbReference type="SMART" id="SM00066">
    <property type="entry name" value="GAL4"/>
    <property type="match status" value="1"/>
</dbReference>
<reference evidence="7 8" key="1">
    <citation type="submission" date="2018-11" db="EMBL/GenBank/DDBJ databases">
        <title>Genome sequence of Apiotrichum porosum DSM 27194.</title>
        <authorList>
            <person name="Aliyu H."/>
            <person name="Gorte O."/>
            <person name="Ochsenreither K."/>
        </authorList>
    </citation>
    <scope>NUCLEOTIDE SEQUENCE [LARGE SCALE GENOMIC DNA]</scope>
    <source>
        <strain evidence="7 8">DSM 27194</strain>
    </source>
</reference>
<dbReference type="InterPro" id="IPR001138">
    <property type="entry name" value="Zn2Cys6_DnaBD"/>
</dbReference>
<accession>A0A427Y1P5</accession>
<dbReference type="GO" id="GO:0008270">
    <property type="term" value="F:zinc ion binding"/>
    <property type="evidence" value="ECO:0007669"/>
    <property type="project" value="InterPro"/>
</dbReference>
<dbReference type="PANTHER" id="PTHR46910">
    <property type="entry name" value="TRANSCRIPTION FACTOR PDR1"/>
    <property type="match status" value="1"/>
</dbReference>
<dbReference type="GO" id="GO:0005634">
    <property type="term" value="C:nucleus"/>
    <property type="evidence" value="ECO:0007669"/>
    <property type="project" value="UniProtKB-SubCell"/>
</dbReference>
<dbReference type="EMBL" id="RSCE01000003">
    <property type="protein sequence ID" value="RSH85007.1"/>
    <property type="molecule type" value="Genomic_DNA"/>
</dbReference>
<keyword evidence="2" id="KW-0479">Metal-binding</keyword>
<sequence length="549" mass="61217">MSPPNADPYKRRTSKACEHCRTKRTRCTGSSPCDACVALGLGEACYVREKARPRRAPAASKRRKKSDTPSPAFGDAHAHFVRDVEVAIDSWLEAAGHTARTALPGPSRLSNIGGTSLPSDPLALAALEDRLMLAYRHIQYFDFLSPGRVADLYTRHRTLPESLVPDQRALVAAVLCLGRLAELIFEVSPDGAPQRFRPVPHGARREDITYFRLALSHLEQWGAASCTALCALHCLHLFAQIVGGPEDTRELLGAMAWHARELGLHRRETAAAYPALDRVQQLFFSTLYKDAWFSTLVDQPPFLRSGEFEYDPSISTDVPPDGATARTQGVLSRLAIVECELMTTIHSGKVDTQSPEFILATESRWWPLMRDCVEDQGPSDGMLSLMHPYAEIRFNWIRLLLRAPVLSHPTLGASSTPIVARSVARILNTYATISNSTLFHPCYAQLRRIVTCGQLLVLCHTARELSRSEAEELFAMFLALLREHMGAFDFMPDLIARFESVGVFLGLAISHESRLPRNTEIPDIPLMFDYSLPSWFDGMYEPHLMQPEV</sequence>
<proteinExistence type="predicted"/>
<dbReference type="Pfam" id="PF00172">
    <property type="entry name" value="Zn_clus"/>
    <property type="match status" value="1"/>
</dbReference>
<dbReference type="GO" id="GO:0000981">
    <property type="term" value="F:DNA-binding transcription factor activity, RNA polymerase II-specific"/>
    <property type="evidence" value="ECO:0007669"/>
    <property type="project" value="InterPro"/>
</dbReference>
<dbReference type="CDD" id="cd00067">
    <property type="entry name" value="GAL4"/>
    <property type="match status" value="1"/>
</dbReference>
<dbReference type="PANTHER" id="PTHR46910:SF3">
    <property type="entry name" value="HALOTOLERANCE PROTEIN 9-RELATED"/>
    <property type="match status" value="1"/>
</dbReference>
<dbReference type="RefSeq" id="XP_028478455.1">
    <property type="nucleotide sequence ID" value="XM_028622003.1"/>
</dbReference>
<comment type="subcellular location">
    <subcellularLocation>
        <location evidence="1">Nucleus</location>
    </subcellularLocation>
</comment>
<organism evidence="7 8">
    <name type="scientific">Apiotrichum porosum</name>
    <dbReference type="NCBI Taxonomy" id="105984"/>
    <lineage>
        <taxon>Eukaryota</taxon>
        <taxon>Fungi</taxon>
        <taxon>Dikarya</taxon>
        <taxon>Basidiomycota</taxon>
        <taxon>Agaricomycotina</taxon>
        <taxon>Tremellomycetes</taxon>
        <taxon>Trichosporonales</taxon>
        <taxon>Trichosporonaceae</taxon>
        <taxon>Apiotrichum</taxon>
    </lineage>
</organism>
<dbReference type="InterPro" id="IPR036864">
    <property type="entry name" value="Zn2-C6_fun-type_DNA-bd_sf"/>
</dbReference>
<keyword evidence="4" id="KW-0539">Nucleus</keyword>
<dbReference type="PROSITE" id="PS50048">
    <property type="entry name" value="ZN2_CY6_FUNGAL_2"/>
    <property type="match status" value="1"/>
</dbReference>
<feature type="domain" description="Zn(2)-C6 fungal-type" evidence="6">
    <location>
        <begin position="16"/>
        <end position="47"/>
    </location>
</feature>
<evidence type="ECO:0000256" key="2">
    <source>
        <dbReference type="ARBA" id="ARBA00022723"/>
    </source>
</evidence>
<dbReference type="GO" id="GO:0003677">
    <property type="term" value="F:DNA binding"/>
    <property type="evidence" value="ECO:0007669"/>
    <property type="project" value="UniProtKB-KW"/>
</dbReference>
<evidence type="ECO:0000256" key="3">
    <source>
        <dbReference type="ARBA" id="ARBA00023125"/>
    </source>
</evidence>
<evidence type="ECO:0000259" key="6">
    <source>
        <dbReference type="PROSITE" id="PS50048"/>
    </source>
</evidence>
<dbReference type="STRING" id="105984.A0A427Y1P5"/>
<comment type="caution">
    <text evidence="7">The sequence shown here is derived from an EMBL/GenBank/DDBJ whole genome shotgun (WGS) entry which is preliminary data.</text>
</comment>